<name>V2UBW0_9GAMM</name>
<evidence type="ECO:0000313" key="2">
    <source>
        <dbReference type="Proteomes" id="UP000018418"/>
    </source>
</evidence>
<dbReference type="STRING" id="396323.VH98_07005"/>
<reference evidence="1 2" key="1">
    <citation type="submission" date="2013-10" db="EMBL/GenBank/DDBJ databases">
        <title>The Genome Sequence of Acinetobacter brisouii CIP 110357.</title>
        <authorList>
            <consortium name="The Broad Institute Genomics Platform"/>
            <consortium name="The Broad Institute Genome Sequencing Center for Infectious Disease"/>
            <person name="Cerqueira G."/>
            <person name="Feldgarden M."/>
            <person name="Courvalin P."/>
            <person name="Grillot-Courvalin C."/>
            <person name="Clermont D."/>
            <person name="Rocha E."/>
            <person name="Yoon E.-J."/>
            <person name="Nemec A."/>
            <person name="Young S.K."/>
            <person name="Zeng Q."/>
            <person name="Gargeya S."/>
            <person name="Fitzgerald M."/>
            <person name="Abouelleil A."/>
            <person name="Alvarado L."/>
            <person name="Berlin A.M."/>
            <person name="Chapman S.B."/>
            <person name="Gainer-Dewar J."/>
            <person name="Goldberg J."/>
            <person name="Gnerre S."/>
            <person name="Griggs A."/>
            <person name="Gujja S."/>
            <person name="Hansen M."/>
            <person name="Howarth C."/>
            <person name="Imamovic A."/>
            <person name="Ireland A."/>
            <person name="Larimer J."/>
            <person name="McCowan C."/>
            <person name="Murphy C."/>
            <person name="Pearson M."/>
            <person name="Poon T.W."/>
            <person name="Priest M."/>
            <person name="Roberts A."/>
            <person name="Saif S."/>
            <person name="Shea T."/>
            <person name="Sykes S."/>
            <person name="Wortman J."/>
            <person name="Nusbaum C."/>
            <person name="Birren B."/>
        </authorList>
    </citation>
    <scope>NUCLEOTIDE SEQUENCE [LARGE SCALE GENOMIC DNA]</scope>
    <source>
        <strain evidence="1 2">CIP 110357</strain>
    </source>
</reference>
<dbReference type="AlphaFoldDB" id="V2UBW0"/>
<accession>V2UBW0</accession>
<dbReference type="Proteomes" id="UP000018418">
    <property type="component" value="Unassembled WGS sequence"/>
</dbReference>
<organism evidence="1 2">
    <name type="scientific">Acinetobacter brisouii CIP 110357</name>
    <dbReference type="NCBI Taxonomy" id="1341683"/>
    <lineage>
        <taxon>Bacteria</taxon>
        <taxon>Pseudomonadati</taxon>
        <taxon>Pseudomonadota</taxon>
        <taxon>Gammaproteobacteria</taxon>
        <taxon>Moraxellales</taxon>
        <taxon>Moraxellaceae</taxon>
        <taxon>Acinetobacter</taxon>
    </lineage>
</organism>
<dbReference type="EMBL" id="AYEU01000004">
    <property type="protein sequence ID" value="ESK51968.1"/>
    <property type="molecule type" value="Genomic_DNA"/>
</dbReference>
<dbReference type="HOGENOM" id="CLU_1052216_0_0_6"/>
<gene>
    <name evidence="1" type="ORF">P255_01064</name>
</gene>
<evidence type="ECO:0008006" key="3">
    <source>
        <dbReference type="Google" id="ProtNLM"/>
    </source>
</evidence>
<keyword evidence="2" id="KW-1185">Reference proteome</keyword>
<protein>
    <recommendedName>
        <fullName evidence="3">Macro domain-containing protein</fullName>
    </recommendedName>
</protein>
<comment type="caution">
    <text evidence="1">The sequence shown here is derived from an EMBL/GenBank/DDBJ whole genome shotgun (WGS) entry which is preliminary data.</text>
</comment>
<proteinExistence type="predicted"/>
<sequence>MTYQYHDESIIKSLPEDTVFVFGSNLAGQHDDGAARIAQLFFGAMTGVGRGWSGQSFAIPTLNEHLQQMPISQIAHYIEDFKIYTQNHLTTKYFITALGCGIAGYQVSEIAPLFQGISSNVIFPESFRPYVEKNANRLFPNLTSKLLHSIFSEDVILADDYAEALKHTTLSKEQKQIALKVLEQKMYPEDQYGRSRNYEIEDILKQINHKIFNLPNHSDESYIYGGVILALMELYDFNEQDFIRVWNAEIEIKHPIKRHH</sequence>
<dbReference type="PATRIC" id="fig|1341683.3.peg.1052"/>
<dbReference type="RefSeq" id="WP_004901181.1">
    <property type="nucleotide sequence ID" value="NZ_BBTI01000008.1"/>
</dbReference>
<dbReference type="OrthoDB" id="489040at2"/>
<evidence type="ECO:0000313" key="1">
    <source>
        <dbReference type="EMBL" id="ESK51968.1"/>
    </source>
</evidence>